<dbReference type="AlphaFoldDB" id="A0A9X9Q1Q5"/>
<reference evidence="1 2" key="1">
    <citation type="submission" date="2018-10" db="EMBL/GenBank/DDBJ databases">
        <authorList>
            <person name="Ekblom R."/>
            <person name="Jareborg N."/>
        </authorList>
    </citation>
    <scope>NUCLEOTIDE SEQUENCE [LARGE SCALE GENOMIC DNA]</scope>
    <source>
        <tissue evidence="1">Muscle</tissue>
    </source>
</reference>
<protein>
    <submittedName>
        <fullName evidence="1">Uncharacterized protein</fullName>
    </submittedName>
</protein>
<evidence type="ECO:0000313" key="1">
    <source>
        <dbReference type="EMBL" id="VCW96576.1"/>
    </source>
</evidence>
<proteinExistence type="predicted"/>
<dbReference type="Proteomes" id="UP000269945">
    <property type="component" value="Unassembled WGS sequence"/>
</dbReference>
<dbReference type="EMBL" id="CYRY02018509">
    <property type="protein sequence ID" value="VCW96576.1"/>
    <property type="molecule type" value="Genomic_DNA"/>
</dbReference>
<gene>
    <name evidence="1" type="ORF">BN2614_LOCUS1</name>
</gene>
<comment type="caution">
    <text evidence="1">The sequence shown here is derived from an EMBL/GenBank/DDBJ whole genome shotgun (WGS) entry which is preliminary data.</text>
</comment>
<keyword evidence="2" id="KW-1185">Reference proteome</keyword>
<accession>A0A9X9Q1Q5</accession>
<name>A0A9X9Q1Q5_GULGU</name>
<evidence type="ECO:0000313" key="2">
    <source>
        <dbReference type="Proteomes" id="UP000269945"/>
    </source>
</evidence>
<organism evidence="1 2">
    <name type="scientific">Gulo gulo</name>
    <name type="common">Wolverine</name>
    <name type="synonym">Gluton</name>
    <dbReference type="NCBI Taxonomy" id="48420"/>
    <lineage>
        <taxon>Eukaryota</taxon>
        <taxon>Metazoa</taxon>
        <taxon>Chordata</taxon>
        <taxon>Craniata</taxon>
        <taxon>Vertebrata</taxon>
        <taxon>Euteleostomi</taxon>
        <taxon>Mammalia</taxon>
        <taxon>Eutheria</taxon>
        <taxon>Laurasiatheria</taxon>
        <taxon>Carnivora</taxon>
        <taxon>Caniformia</taxon>
        <taxon>Musteloidea</taxon>
        <taxon>Mustelidae</taxon>
        <taxon>Guloninae</taxon>
        <taxon>Gulo</taxon>
    </lineage>
</organism>
<sequence>MRYGSKHCNLSNGAFCGNRSSVEEKKKKVKGMSPKGREIFWSTNACPKLDTGYHYRPCSWDTSGRVPFKNPLFFPPPGFPP</sequence>